<protein>
    <submittedName>
        <fullName evidence="2">Uncharacterized protein</fullName>
    </submittedName>
</protein>
<keyword evidence="4" id="KW-1185">Reference proteome</keyword>
<feature type="region of interest" description="Disordered" evidence="1">
    <location>
        <begin position="1"/>
        <end position="23"/>
    </location>
</feature>
<evidence type="ECO:0000256" key="1">
    <source>
        <dbReference type="SAM" id="MobiDB-lite"/>
    </source>
</evidence>
<sequence length="113" mass="13019">MDELRHKTNLEPPRIAGDRNQRAGDAVVRWNDRNIMVVRDGLLFLPRRRRQLLVLYVFLLPSEADAGSPPPASSCRHTVDFLDRNMFLQIDKVEKPRFGVMRRNKPGKQGNAV</sequence>
<proteinExistence type="predicted"/>
<evidence type="ECO:0000313" key="4">
    <source>
        <dbReference type="Proteomes" id="UP000636800"/>
    </source>
</evidence>
<name>A0A835PG47_VANPL</name>
<comment type="caution">
    <text evidence="2">The sequence shown here is derived from an EMBL/GenBank/DDBJ whole genome shotgun (WGS) entry which is preliminary data.</text>
</comment>
<evidence type="ECO:0000313" key="2">
    <source>
        <dbReference type="EMBL" id="KAG0452509.1"/>
    </source>
</evidence>
<dbReference type="EMBL" id="JADCNM010000014">
    <property type="protein sequence ID" value="KAG0453584.1"/>
    <property type="molecule type" value="Genomic_DNA"/>
</dbReference>
<dbReference type="EMBL" id="JADCNL010000014">
    <property type="protein sequence ID" value="KAG0452509.1"/>
    <property type="molecule type" value="Genomic_DNA"/>
</dbReference>
<dbReference type="AlphaFoldDB" id="A0A835PG47"/>
<dbReference type="Proteomes" id="UP000636800">
    <property type="component" value="Unassembled WGS sequence"/>
</dbReference>
<organism evidence="2 4">
    <name type="scientific">Vanilla planifolia</name>
    <name type="common">Vanilla</name>
    <dbReference type="NCBI Taxonomy" id="51239"/>
    <lineage>
        <taxon>Eukaryota</taxon>
        <taxon>Viridiplantae</taxon>
        <taxon>Streptophyta</taxon>
        <taxon>Embryophyta</taxon>
        <taxon>Tracheophyta</taxon>
        <taxon>Spermatophyta</taxon>
        <taxon>Magnoliopsida</taxon>
        <taxon>Liliopsida</taxon>
        <taxon>Asparagales</taxon>
        <taxon>Orchidaceae</taxon>
        <taxon>Vanilloideae</taxon>
        <taxon>Vanilleae</taxon>
        <taxon>Vanilla</taxon>
    </lineage>
</organism>
<accession>A0A835PG47</accession>
<reference evidence="4 5" key="1">
    <citation type="journal article" date="2020" name="Nat. Food">
        <title>A phased Vanilla planifolia genome enables genetic improvement of flavour and production.</title>
        <authorList>
            <person name="Hasing T."/>
            <person name="Tang H."/>
            <person name="Brym M."/>
            <person name="Khazi F."/>
            <person name="Huang T."/>
            <person name="Chambers A.H."/>
        </authorList>
    </citation>
    <scope>NUCLEOTIDE SEQUENCE [LARGE SCALE GENOMIC DNA]</scope>
    <source>
        <tissue evidence="2">Leaf</tissue>
    </source>
</reference>
<evidence type="ECO:0000313" key="3">
    <source>
        <dbReference type="EMBL" id="KAG0453584.1"/>
    </source>
</evidence>
<dbReference type="Proteomes" id="UP000639772">
    <property type="component" value="Unassembled WGS sequence"/>
</dbReference>
<gene>
    <name evidence="3" type="ORF">HPP92_024888</name>
    <name evidence="2" type="ORF">HPP92_025173</name>
</gene>
<evidence type="ECO:0000313" key="5">
    <source>
        <dbReference type="Proteomes" id="UP000639772"/>
    </source>
</evidence>